<sequence length="97" mass="11087">MTRETDIEQSISVELLTSPGCHLCADAKRDLDEVTGPLGLEWTEINVEDHLDLLKQHAEDIPVVRVNGVPRDFWRVDKPRLRRILQGMMAGRDPEEL</sequence>
<dbReference type="Gene3D" id="3.40.30.10">
    <property type="entry name" value="Glutaredoxin"/>
    <property type="match status" value="1"/>
</dbReference>
<dbReference type="OrthoDB" id="8779161at2"/>
<dbReference type="AlphaFoldDB" id="A0A7K1LFD1"/>
<comment type="caution">
    <text evidence="1">The sequence shown here is derived from an EMBL/GenBank/DDBJ whole genome shotgun (WGS) entry which is preliminary data.</text>
</comment>
<name>A0A7K1LFD1_9MICC</name>
<protein>
    <submittedName>
        <fullName evidence="1">Glutaredoxin family protein</fullName>
    </submittedName>
</protein>
<dbReference type="EMBL" id="WOGT01000001">
    <property type="protein sequence ID" value="MUN53682.1"/>
    <property type="molecule type" value="Genomic_DNA"/>
</dbReference>
<accession>A0A7K1LFD1</accession>
<organism evidence="1 2">
    <name type="scientific">Rothia koreensis</name>
    <dbReference type="NCBI Taxonomy" id="592378"/>
    <lineage>
        <taxon>Bacteria</taxon>
        <taxon>Bacillati</taxon>
        <taxon>Actinomycetota</taxon>
        <taxon>Actinomycetes</taxon>
        <taxon>Micrococcales</taxon>
        <taxon>Micrococcaceae</taxon>
        <taxon>Rothia</taxon>
    </lineage>
</organism>
<reference evidence="1 2" key="1">
    <citation type="submission" date="2019-12" db="EMBL/GenBank/DDBJ databases">
        <authorList>
            <person name="Li J."/>
            <person name="Shi Y."/>
            <person name="Xu G."/>
            <person name="Xiao D."/>
            <person name="Ran X."/>
        </authorList>
    </citation>
    <scope>NUCLEOTIDE SEQUENCE [LARGE SCALE GENOMIC DNA]</scope>
    <source>
        <strain evidence="1 2">JCM 15915</strain>
    </source>
</reference>
<evidence type="ECO:0000313" key="2">
    <source>
        <dbReference type="Proteomes" id="UP000462152"/>
    </source>
</evidence>
<dbReference type="RefSeq" id="WP_129314716.1">
    <property type="nucleotide sequence ID" value="NZ_NOIQ01000002.1"/>
</dbReference>
<dbReference type="InterPro" id="IPR008554">
    <property type="entry name" value="Glutaredoxin-like"/>
</dbReference>
<evidence type="ECO:0000313" key="1">
    <source>
        <dbReference type="EMBL" id="MUN53682.1"/>
    </source>
</evidence>
<dbReference type="Pfam" id="PF05768">
    <property type="entry name" value="Glrx-like"/>
    <property type="match status" value="1"/>
</dbReference>
<gene>
    <name evidence="1" type="ORF">GMA10_00295</name>
</gene>
<dbReference type="InterPro" id="IPR036249">
    <property type="entry name" value="Thioredoxin-like_sf"/>
</dbReference>
<keyword evidence="2" id="KW-1185">Reference proteome</keyword>
<dbReference type="Proteomes" id="UP000462152">
    <property type="component" value="Unassembled WGS sequence"/>
</dbReference>
<proteinExistence type="predicted"/>
<dbReference type="SUPFAM" id="SSF52833">
    <property type="entry name" value="Thioredoxin-like"/>
    <property type="match status" value="1"/>
</dbReference>